<dbReference type="AlphaFoldDB" id="A0A0D0A4N7"/>
<dbReference type="STRING" id="930992.A0A0D0A4N7"/>
<dbReference type="HOGENOM" id="CLU_013929_18_1_1"/>
<organism evidence="3 4">
    <name type="scientific">Suillus luteus UH-Slu-Lm8-n1</name>
    <dbReference type="NCBI Taxonomy" id="930992"/>
    <lineage>
        <taxon>Eukaryota</taxon>
        <taxon>Fungi</taxon>
        <taxon>Dikarya</taxon>
        <taxon>Basidiomycota</taxon>
        <taxon>Agaricomycotina</taxon>
        <taxon>Agaricomycetes</taxon>
        <taxon>Agaricomycetidae</taxon>
        <taxon>Boletales</taxon>
        <taxon>Suillineae</taxon>
        <taxon>Suillaceae</taxon>
        <taxon>Suillus</taxon>
    </lineage>
</organism>
<sequence>MAKPRGLDPKRAQNFNKKTVGDYFNMRKEVDNKYNKIPPEHNWNMDEKGNQMGGGRKGDGTKYIFWIEDKDRYRMHSDNLELVTILECVNAAGTAMPPFFVLSDGPVADHGDIEGIGGIATSPNGWTDQAIGEFWFTKVFLPNAEKCRVDQEKPIVLNMDGHNSHETDAIKVIAYDHGVIIIAFPSKTTHKLQPLDVGVFSSVQRKWISHCDKRLAEGIKMNRYNFIPEYMSIRHVITPALVQKAFQRTGIHPLNPDVFTDKDFAPSQATSTTTHVPTSYPEEVPSSPVSATMAVSEDESDSEYMESDDEVSDSLLESEEDEGFYFVDPLTGPSTSRRSTRSSSVQFTGPILAMPSYAQCMTRSREELWDYISRLHSQNRDLMETVATQSAQLEAANAHCTVVSHENTQLREIHSNKQKQKDYQSMRLPARFVTHPELRATFEADHAARKEKEQADAAKQAQKKAENDARTVKINQNAVTKNFDAPLSSYKLKDDFLTIAQALGLTVEKKDTIASLTNKIKTHLDEHPALADNARFSALFQVGGVKRRIHSRPATPLSKDSAPTTSSTSHLMPSPAPHFQVGFGSLPPVSQPPAGLEHTWDTPPPPSNLQYQSHSSATNMSHESYTPPTYSFAAHSFIPYRYPSHI</sequence>
<dbReference type="PANTHER" id="PTHR19303">
    <property type="entry name" value="TRANSPOSON"/>
    <property type="match status" value="1"/>
</dbReference>
<dbReference type="Proteomes" id="UP000054485">
    <property type="component" value="Unassembled WGS sequence"/>
</dbReference>
<feature type="compositionally biased region" description="Low complexity" evidence="1">
    <location>
        <begin position="276"/>
        <end position="289"/>
    </location>
</feature>
<keyword evidence="4" id="KW-1185">Reference proteome</keyword>
<evidence type="ECO:0000256" key="1">
    <source>
        <dbReference type="SAM" id="MobiDB-lite"/>
    </source>
</evidence>
<protein>
    <recommendedName>
        <fullName evidence="2">DDE-1 domain-containing protein</fullName>
    </recommendedName>
</protein>
<feature type="domain" description="DDE-1" evidence="2">
    <location>
        <begin position="82"/>
        <end position="220"/>
    </location>
</feature>
<reference evidence="3 4" key="1">
    <citation type="submission" date="2014-04" db="EMBL/GenBank/DDBJ databases">
        <authorList>
            <consortium name="DOE Joint Genome Institute"/>
            <person name="Kuo A."/>
            <person name="Ruytinx J."/>
            <person name="Rineau F."/>
            <person name="Colpaert J."/>
            <person name="Kohler A."/>
            <person name="Nagy L.G."/>
            <person name="Floudas D."/>
            <person name="Copeland A."/>
            <person name="Barry K.W."/>
            <person name="Cichocki N."/>
            <person name="Veneault-Fourrey C."/>
            <person name="LaButti K."/>
            <person name="Lindquist E.A."/>
            <person name="Lipzen A."/>
            <person name="Lundell T."/>
            <person name="Morin E."/>
            <person name="Murat C."/>
            <person name="Sun H."/>
            <person name="Tunlid A."/>
            <person name="Henrissat B."/>
            <person name="Grigoriev I.V."/>
            <person name="Hibbett D.S."/>
            <person name="Martin F."/>
            <person name="Nordberg H.P."/>
            <person name="Cantor M.N."/>
            <person name="Hua S.X."/>
        </authorList>
    </citation>
    <scope>NUCLEOTIDE SEQUENCE [LARGE SCALE GENOMIC DNA]</scope>
    <source>
        <strain evidence="3 4">UH-Slu-Lm8-n1</strain>
    </source>
</reference>
<evidence type="ECO:0000313" key="4">
    <source>
        <dbReference type="Proteomes" id="UP000054485"/>
    </source>
</evidence>
<dbReference type="GO" id="GO:0003677">
    <property type="term" value="F:DNA binding"/>
    <property type="evidence" value="ECO:0007669"/>
    <property type="project" value="TreeGrafter"/>
</dbReference>
<proteinExistence type="predicted"/>
<evidence type="ECO:0000313" key="3">
    <source>
        <dbReference type="EMBL" id="KIK45040.1"/>
    </source>
</evidence>
<gene>
    <name evidence="3" type="ORF">CY34DRAFT_802009</name>
</gene>
<dbReference type="InParanoid" id="A0A0D0A4N7"/>
<feature type="region of interest" description="Disordered" evidence="1">
    <location>
        <begin position="35"/>
        <end position="55"/>
    </location>
</feature>
<dbReference type="PANTHER" id="PTHR19303:SF74">
    <property type="entry name" value="POGO TRANSPOSABLE ELEMENT WITH KRAB DOMAIN"/>
    <property type="match status" value="1"/>
</dbReference>
<dbReference type="InterPro" id="IPR050863">
    <property type="entry name" value="CenT-Element_Derived"/>
</dbReference>
<feature type="compositionally biased region" description="Polar residues" evidence="1">
    <location>
        <begin position="608"/>
        <end position="624"/>
    </location>
</feature>
<feature type="compositionally biased region" description="Polar residues" evidence="1">
    <location>
        <begin position="561"/>
        <end position="571"/>
    </location>
</feature>
<evidence type="ECO:0000259" key="2">
    <source>
        <dbReference type="Pfam" id="PF03184"/>
    </source>
</evidence>
<name>A0A0D0A4N7_9AGAM</name>
<dbReference type="EMBL" id="KN835179">
    <property type="protein sequence ID" value="KIK45040.1"/>
    <property type="molecule type" value="Genomic_DNA"/>
</dbReference>
<dbReference type="Pfam" id="PF03184">
    <property type="entry name" value="DDE_1"/>
    <property type="match status" value="1"/>
</dbReference>
<feature type="compositionally biased region" description="Low complexity" evidence="1">
    <location>
        <begin position="334"/>
        <end position="344"/>
    </location>
</feature>
<dbReference type="OrthoDB" id="2693302at2759"/>
<accession>A0A0D0A4N7</accession>
<dbReference type="GO" id="GO:0005634">
    <property type="term" value="C:nucleus"/>
    <property type="evidence" value="ECO:0007669"/>
    <property type="project" value="TreeGrafter"/>
</dbReference>
<reference evidence="4" key="2">
    <citation type="submission" date="2015-01" db="EMBL/GenBank/DDBJ databases">
        <title>Evolutionary Origins and Diversification of the Mycorrhizal Mutualists.</title>
        <authorList>
            <consortium name="DOE Joint Genome Institute"/>
            <consortium name="Mycorrhizal Genomics Consortium"/>
            <person name="Kohler A."/>
            <person name="Kuo A."/>
            <person name="Nagy L.G."/>
            <person name="Floudas D."/>
            <person name="Copeland A."/>
            <person name="Barry K.W."/>
            <person name="Cichocki N."/>
            <person name="Veneault-Fourrey C."/>
            <person name="LaButti K."/>
            <person name="Lindquist E.A."/>
            <person name="Lipzen A."/>
            <person name="Lundell T."/>
            <person name="Morin E."/>
            <person name="Murat C."/>
            <person name="Riley R."/>
            <person name="Ohm R."/>
            <person name="Sun H."/>
            <person name="Tunlid A."/>
            <person name="Henrissat B."/>
            <person name="Grigoriev I.V."/>
            <person name="Hibbett D.S."/>
            <person name="Martin F."/>
        </authorList>
    </citation>
    <scope>NUCLEOTIDE SEQUENCE [LARGE SCALE GENOMIC DNA]</scope>
    <source>
        <strain evidence="4">UH-Slu-Lm8-n1</strain>
    </source>
</reference>
<feature type="region of interest" description="Disordered" evidence="1">
    <location>
        <begin position="550"/>
        <end position="624"/>
    </location>
</feature>
<dbReference type="InterPro" id="IPR004875">
    <property type="entry name" value="DDE_SF_endonuclease_dom"/>
</dbReference>
<feature type="region of interest" description="Disordered" evidence="1">
    <location>
        <begin position="257"/>
        <end position="289"/>
    </location>
</feature>
<feature type="region of interest" description="Disordered" evidence="1">
    <location>
        <begin position="326"/>
        <end position="345"/>
    </location>
</feature>